<gene>
    <name evidence="4" type="ORF">DNL40_10105</name>
</gene>
<keyword evidence="5" id="KW-1185">Reference proteome</keyword>
<organism evidence="4 5">
    <name type="scientific">Xylanimonas oleitrophica</name>
    <dbReference type="NCBI Taxonomy" id="2607479"/>
    <lineage>
        <taxon>Bacteria</taxon>
        <taxon>Bacillati</taxon>
        <taxon>Actinomycetota</taxon>
        <taxon>Actinomycetes</taxon>
        <taxon>Micrococcales</taxon>
        <taxon>Promicromonosporaceae</taxon>
        <taxon>Xylanimonas</taxon>
    </lineage>
</organism>
<dbReference type="Proteomes" id="UP000248783">
    <property type="component" value="Unassembled WGS sequence"/>
</dbReference>
<dbReference type="InterPro" id="IPR001434">
    <property type="entry name" value="OmcB-like_DUF11"/>
</dbReference>
<accession>A0A2W5WNH9</accession>
<feature type="domain" description="DUF11" evidence="3">
    <location>
        <begin position="41"/>
        <end position="126"/>
    </location>
</feature>
<feature type="signal peptide" evidence="2">
    <location>
        <begin position="1"/>
        <end position="32"/>
    </location>
</feature>
<keyword evidence="1" id="KW-0472">Membrane</keyword>
<dbReference type="NCBIfam" id="TIGR01451">
    <property type="entry name" value="B_ant_repeat"/>
    <property type="match status" value="1"/>
</dbReference>
<feature type="chain" id="PRO_5038623941" description="DUF11 domain-containing protein" evidence="2">
    <location>
        <begin position="33"/>
        <end position="213"/>
    </location>
</feature>
<name>A0A2W5WNH9_9MICO</name>
<evidence type="ECO:0000256" key="1">
    <source>
        <dbReference type="SAM" id="Phobius"/>
    </source>
</evidence>
<protein>
    <recommendedName>
        <fullName evidence="3">DUF11 domain-containing protein</fullName>
    </recommendedName>
</protein>
<evidence type="ECO:0000256" key="2">
    <source>
        <dbReference type="SAM" id="SignalP"/>
    </source>
</evidence>
<keyword evidence="1" id="KW-1133">Transmembrane helix</keyword>
<dbReference type="RefSeq" id="WP_111251141.1">
    <property type="nucleotide sequence ID" value="NZ_QKWH01000007.1"/>
</dbReference>
<evidence type="ECO:0000313" key="4">
    <source>
        <dbReference type="EMBL" id="PZR52720.1"/>
    </source>
</evidence>
<comment type="caution">
    <text evidence="4">The sequence shown here is derived from an EMBL/GenBank/DDBJ whole genome shotgun (WGS) entry which is preliminary data.</text>
</comment>
<evidence type="ECO:0000313" key="5">
    <source>
        <dbReference type="Proteomes" id="UP000248783"/>
    </source>
</evidence>
<dbReference type="InterPro" id="IPR047589">
    <property type="entry name" value="DUF11_rpt"/>
</dbReference>
<keyword evidence="2" id="KW-0732">Signal</keyword>
<keyword evidence="1" id="KW-0812">Transmembrane</keyword>
<sequence>MTVTRHVRRALAAGGTLVLAALVAATPAAAVAAGASAPDGDVTVAVTPDRDQALSPGDEVVYTIEVTNHGEALDASRVVQLLPAGFEHVSADPEGTAGPTQTTWEVPLQADETVTIHHTVRAGTAEAVDSGRLVHVEQPDAPAGSAEQFSSTVCVYGPAGGDALGCSSAWQRLQQDGGVSPWVWAGAAAVPVAALGAYLWHRRRSQQRVLTPA</sequence>
<dbReference type="AlphaFoldDB" id="A0A2W5WNH9"/>
<evidence type="ECO:0000259" key="3">
    <source>
        <dbReference type="Pfam" id="PF01345"/>
    </source>
</evidence>
<feature type="transmembrane region" description="Helical" evidence="1">
    <location>
        <begin position="182"/>
        <end position="200"/>
    </location>
</feature>
<dbReference type="Pfam" id="PF01345">
    <property type="entry name" value="DUF11"/>
    <property type="match status" value="1"/>
</dbReference>
<dbReference type="EMBL" id="QKWH01000007">
    <property type="protein sequence ID" value="PZR52720.1"/>
    <property type="molecule type" value="Genomic_DNA"/>
</dbReference>
<proteinExistence type="predicted"/>
<reference evidence="4 5" key="1">
    <citation type="submission" date="2018-06" db="EMBL/GenBank/DDBJ databases">
        <title>Whole genome sequencing of a novel hydrocarbon degrading bacterial strain, PW21 isolated from oil contaminated produced water sample.</title>
        <authorList>
            <person name="Nagkirti P."/>
            <person name="Shaikh A."/>
            <person name="Gowdaman V."/>
            <person name="Engineer A.E."/>
            <person name="Dagar S."/>
            <person name="Dhakephalkar P.K."/>
        </authorList>
    </citation>
    <scope>NUCLEOTIDE SEQUENCE [LARGE SCALE GENOMIC DNA]</scope>
    <source>
        <strain evidence="4 5">PW21</strain>
    </source>
</reference>